<organism evidence="5 6">
    <name type="scientific">Limnoraphis robusta CS-951</name>
    <dbReference type="NCBI Taxonomy" id="1637645"/>
    <lineage>
        <taxon>Bacteria</taxon>
        <taxon>Bacillati</taxon>
        <taxon>Cyanobacteriota</taxon>
        <taxon>Cyanophyceae</taxon>
        <taxon>Oscillatoriophycideae</taxon>
        <taxon>Oscillatoriales</taxon>
        <taxon>Sirenicapillariaceae</taxon>
        <taxon>Limnoraphis</taxon>
    </lineage>
</organism>
<dbReference type="Pfam" id="PF02985">
    <property type="entry name" value="HEAT"/>
    <property type="match status" value="1"/>
</dbReference>
<dbReference type="RefSeq" id="WP_046279456.1">
    <property type="nucleotide sequence ID" value="NZ_LATL02000054.1"/>
</dbReference>
<dbReference type="AlphaFoldDB" id="A0A0F5YF37"/>
<evidence type="ECO:0000256" key="1">
    <source>
        <dbReference type="ARBA" id="ARBA00022549"/>
    </source>
</evidence>
<evidence type="ECO:0000313" key="6">
    <source>
        <dbReference type="Proteomes" id="UP000033607"/>
    </source>
</evidence>
<dbReference type="InterPro" id="IPR000357">
    <property type="entry name" value="HEAT"/>
</dbReference>
<comment type="caution">
    <text evidence="5">The sequence shown here is derived from an EMBL/GenBank/DDBJ whole genome shotgun (WGS) entry which is preliminary data.</text>
</comment>
<comment type="function">
    <text evidence="4">Catalyzes the hydroxylation of the N(6)-(4-aminobutyl)-L-lysine intermediate produced by deoxyhypusine synthase/DHPS on a critical lysine of the eukaryotic translation initiation factor 5A/eIF-5A. This is the second step of the post-translational modification of that lysine into an unusual amino acid residue named hypusine. Hypusination is unique to mature eIF-5A factor and is essential for its function.</text>
</comment>
<sequence>MSITPESVQQLLSSEDLGDRLRGVNQLRQLEPETAFALIQSAVADRDTRVRYAAVSQLSTLGEQDRTRALQLLRECLLQDPEADVKAAAADAIGGLKLREAFDELEQVYHNTSEWLIKLSIVAALAELGEPRGFELLEDALKGDNDLIRTVAIGAMGELGDRRAIPLLLPYAGDPDWQIRHRVAQALVHLGASPEAEETLKQLASDQVEAVAQAAQRLDQIKS</sequence>
<dbReference type="PROSITE" id="PS50077">
    <property type="entry name" value="HEAT_REPEAT"/>
    <property type="match status" value="1"/>
</dbReference>
<dbReference type="NCBIfam" id="NF045915">
    <property type="entry name" value="PhycobilmeDegNblB"/>
    <property type="match status" value="1"/>
</dbReference>
<dbReference type="GO" id="GO:0030089">
    <property type="term" value="C:phycobilisome"/>
    <property type="evidence" value="ECO:0007669"/>
    <property type="project" value="UniProtKB-KW"/>
</dbReference>
<dbReference type="Proteomes" id="UP000033607">
    <property type="component" value="Unassembled WGS sequence"/>
</dbReference>
<accession>A0A0F5YF37</accession>
<dbReference type="PANTHER" id="PTHR12697:SF39">
    <property type="entry name" value="SLR1687 PROTEIN"/>
    <property type="match status" value="1"/>
</dbReference>
<evidence type="ECO:0000256" key="3">
    <source>
        <dbReference type="ARBA" id="ARBA00022738"/>
    </source>
</evidence>
<dbReference type="EMBL" id="LATL02000054">
    <property type="protein sequence ID" value="KKD37242.1"/>
    <property type="molecule type" value="Genomic_DNA"/>
</dbReference>
<dbReference type="PATRIC" id="fig|1637645.4.peg.944"/>
<name>A0A0F5YF37_9CYAN</name>
<evidence type="ECO:0000256" key="4">
    <source>
        <dbReference type="ARBA" id="ARBA00045876"/>
    </source>
</evidence>
<dbReference type="GO" id="GO:0016829">
    <property type="term" value="F:lyase activity"/>
    <property type="evidence" value="ECO:0007669"/>
    <property type="project" value="UniProtKB-KW"/>
</dbReference>
<dbReference type="InterPro" id="IPR004155">
    <property type="entry name" value="PBS_lyase_HEAT"/>
</dbReference>
<evidence type="ECO:0000313" key="5">
    <source>
        <dbReference type="EMBL" id="KKD37242.1"/>
    </source>
</evidence>
<dbReference type="OrthoDB" id="510108at2"/>
<keyword evidence="5" id="KW-0456">Lyase</keyword>
<gene>
    <name evidence="5" type="ORF">WN50_15450</name>
</gene>
<dbReference type="InterPro" id="IPR011989">
    <property type="entry name" value="ARM-like"/>
</dbReference>
<dbReference type="Pfam" id="PF13646">
    <property type="entry name" value="HEAT_2"/>
    <property type="match status" value="1"/>
</dbReference>
<dbReference type="PANTHER" id="PTHR12697">
    <property type="entry name" value="PBS LYASE HEAT-LIKE PROTEIN"/>
    <property type="match status" value="1"/>
</dbReference>
<keyword evidence="2" id="KW-0677">Repeat</keyword>
<dbReference type="Gene3D" id="1.25.10.10">
    <property type="entry name" value="Leucine-rich Repeat Variant"/>
    <property type="match status" value="2"/>
</dbReference>
<protein>
    <submittedName>
        <fullName evidence="5">Phycocyanin alpha phycocyanobilin lyase</fullName>
    </submittedName>
</protein>
<dbReference type="GO" id="GO:0016491">
    <property type="term" value="F:oxidoreductase activity"/>
    <property type="evidence" value="ECO:0007669"/>
    <property type="project" value="TreeGrafter"/>
</dbReference>
<dbReference type="InterPro" id="IPR016024">
    <property type="entry name" value="ARM-type_fold"/>
</dbReference>
<dbReference type="InterPro" id="IPR021133">
    <property type="entry name" value="HEAT_type_2"/>
</dbReference>
<dbReference type="SMART" id="SM00567">
    <property type="entry name" value="EZ_HEAT"/>
    <property type="match status" value="6"/>
</dbReference>
<reference evidence="5 6" key="1">
    <citation type="submission" date="2015-06" db="EMBL/GenBank/DDBJ databases">
        <title>Draft genome assembly of filamentous brackish cyanobacterium Limnoraphis robusta strain CS-951.</title>
        <authorList>
            <person name="Willis A."/>
            <person name="Parks M."/>
            <person name="Burford M.A."/>
        </authorList>
    </citation>
    <scope>NUCLEOTIDE SEQUENCE [LARGE SCALE GENOMIC DNA]</scope>
    <source>
        <strain evidence="5 6">CS-951</strain>
    </source>
</reference>
<proteinExistence type="predicted"/>
<keyword evidence="3" id="KW-0605">Phycobilisome</keyword>
<dbReference type="SUPFAM" id="SSF48371">
    <property type="entry name" value="ARM repeat"/>
    <property type="match status" value="1"/>
</dbReference>
<keyword evidence="1" id="KW-0042">Antenna complex</keyword>
<evidence type="ECO:0000256" key="2">
    <source>
        <dbReference type="ARBA" id="ARBA00022737"/>
    </source>
</evidence>